<gene>
    <name evidence="3" type="ORF">F511_05031</name>
</gene>
<proteinExistence type="predicted"/>
<evidence type="ECO:0000313" key="4">
    <source>
        <dbReference type="Proteomes" id="UP000250235"/>
    </source>
</evidence>
<dbReference type="PANTHER" id="PTHR21669:SF28">
    <property type="entry name" value="YEMANUCLEIN"/>
    <property type="match status" value="1"/>
</dbReference>
<feature type="region of interest" description="Disordered" evidence="1">
    <location>
        <begin position="160"/>
        <end position="248"/>
    </location>
</feature>
<evidence type="ECO:0000259" key="2">
    <source>
        <dbReference type="Pfam" id="PF08729"/>
    </source>
</evidence>
<accession>A0A2Z7AVD8</accession>
<evidence type="ECO:0000313" key="3">
    <source>
        <dbReference type="EMBL" id="KZV23192.1"/>
    </source>
</evidence>
<dbReference type="Pfam" id="PF08729">
    <property type="entry name" value="HUN"/>
    <property type="match status" value="1"/>
</dbReference>
<feature type="region of interest" description="Disordered" evidence="1">
    <location>
        <begin position="49"/>
        <end position="99"/>
    </location>
</feature>
<dbReference type="Proteomes" id="UP000250235">
    <property type="component" value="Unassembled WGS sequence"/>
</dbReference>
<feature type="region of interest" description="Disordered" evidence="1">
    <location>
        <begin position="112"/>
        <end position="141"/>
    </location>
</feature>
<feature type="compositionally biased region" description="Basic and acidic residues" evidence="1">
    <location>
        <begin position="190"/>
        <end position="205"/>
    </location>
</feature>
<dbReference type="GO" id="GO:0006325">
    <property type="term" value="P:chromatin organization"/>
    <property type="evidence" value="ECO:0007669"/>
    <property type="project" value="TreeGrafter"/>
</dbReference>
<feature type="compositionally biased region" description="Acidic residues" evidence="1">
    <location>
        <begin position="118"/>
        <end position="141"/>
    </location>
</feature>
<reference evidence="3 4" key="1">
    <citation type="journal article" date="2015" name="Proc. Natl. Acad. Sci. U.S.A.">
        <title>The resurrection genome of Boea hygrometrica: A blueprint for survival of dehydration.</title>
        <authorList>
            <person name="Xiao L."/>
            <person name="Yang G."/>
            <person name="Zhang L."/>
            <person name="Yang X."/>
            <person name="Zhao S."/>
            <person name="Ji Z."/>
            <person name="Zhou Q."/>
            <person name="Hu M."/>
            <person name="Wang Y."/>
            <person name="Chen M."/>
            <person name="Xu Y."/>
            <person name="Jin H."/>
            <person name="Xiao X."/>
            <person name="Hu G."/>
            <person name="Bao F."/>
            <person name="Hu Y."/>
            <person name="Wan P."/>
            <person name="Li L."/>
            <person name="Deng X."/>
            <person name="Kuang T."/>
            <person name="Xiang C."/>
            <person name="Zhu J.K."/>
            <person name="Oliver M.J."/>
            <person name="He Y."/>
        </authorList>
    </citation>
    <scope>NUCLEOTIDE SEQUENCE [LARGE SCALE GENOMIC DNA]</scope>
    <source>
        <strain evidence="4">cv. XS01</strain>
    </source>
</reference>
<feature type="domain" description="Hpc2-related" evidence="2">
    <location>
        <begin position="125"/>
        <end position="170"/>
    </location>
</feature>
<dbReference type="AlphaFoldDB" id="A0A2Z7AVD8"/>
<dbReference type="OrthoDB" id="68076at2759"/>
<feature type="compositionally biased region" description="Polar residues" evidence="1">
    <location>
        <begin position="224"/>
        <end position="245"/>
    </location>
</feature>
<evidence type="ECO:0000256" key="1">
    <source>
        <dbReference type="SAM" id="MobiDB-lite"/>
    </source>
</evidence>
<dbReference type="PANTHER" id="PTHR21669">
    <property type="entry name" value="CAPZ-INTERACTING PROTEIN AND RELATED PROTEINS"/>
    <property type="match status" value="1"/>
</dbReference>
<keyword evidence="4" id="KW-1185">Reference proteome</keyword>
<name>A0A2Z7AVD8_9LAMI</name>
<sequence>MDQSGGAPEPVRRSNAAAKVESCGDRVRFRVELVPGETTVVSWKKLLKEANSRGSSEAGASASAPPLESQPPLPSMASDFPKQPIVKEANDPLLQAGSSRLNNVIERIERMYAGNGSSDDENAMLDDVPDDDEYDTDDSFIDDTELDEYFKVDNVETKHDGFFVNRGKLEQNESTISHDEQPRKRKHKEPAKSHGGSDDGKDGNKQVKLGVKGRKDSSPKKKNSTSQPLTVAATDVQTRALSTNARDPAELYAMKQGKNIERQNASFITGTEASDGNAKIELLDEAIKELKKIVDEFQPPATEGYDPDNSSLAVKRRLPHEIKLMLARIARLTEDIYGKMPKTVLVRLMDIAGHLMKLRTLKKHLKVVDESNLSARLETDVRVQKIKQEFEKMVALWIPYMNYKIEQQIASSNAFRESGPAEKEALIRKNSIDDALEDKICDIYELYVEISEENSGPHVKVLYEEV</sequence>
<organism evidence="3 4">
    <name type="scientific">Dorcoceras hygrometricum</name>
    <dbReference type="NCBI Taxonomy" id="472368"/>
    <lineage>
        <taxon>Eukaryota</taxon>
        <taxon>Viridiplantae</taxon>
        <taxon>Streptophyta</taxon>
        <taxon>Embryophyta</taxon>
        <taxon>Tracheophyta</taxon>
        <taxon>Spermatophyta</taxon>
        <taxon>Magnoliopsida</taxon>
        <taxon>eudicotyledons</taxon>
        <taxon>Gunneridae</taxon>
        <taxon>Pentapetalae</taxon>
        <taxon>asterids</taxon>
        <taxon>lamiids</taxon>
        <taxon>Lamiales</taxon>
        <taxon>Gesneriaceae</taxon>
        <taxon>Didymocarpoideae</taxon>
        <taxon>Trichosporeae</taxon>
        <taxon>Loxocarpinae</taxon>
        <taxon>Dorcoceras</taxon>
    </lineage>
</organism>
<feature type="compositionally biased region" description="Low complexity" evidence="1">
    <location>
        <begin position="52"/>
        <end position="64"/>
    </location>
</feature>
<protein>
    <submittedName>
        <fullName evidence="3">Wound-responsive family protein</fullName>
    </submittedName>
</protein>
<dbReference type="InterPro" id="IPR014840">
    <property type="entry name" value="HRD"/>
</dbReference>
<dbReference type="EMBL" id="KV013947">
    <property type="protein sequence ID" value="KZV23192.1"/>
    <property type="molecule type" value="Genomic_DNA"/>
</dbReference>
<feature type="compositionally biased region" description="Basic and acidic residues" evidence="1">
    <location>
        <begin position="160"/>
        <end position="182"/>
    </location>
</feature>
<dbReference type="GO" id="GO:0005634">
    <property type="term" value="C:nucleus"/>
    <property type="evidence" value="ECO:0007669"/>
    <property type="project" value="TreeGrafter"/>
</dbReference>
<feature type="region of interest" description="Disordered" evidence="1">
    <location>
        <begin position="1"/>
        <end position="22"/>
    </location>
</feature>